<accession>A0A3Q3DNX7</accession>
<protein>
    <submittedName>
        <fullName evidence="1">Uncharacterized protein</fullName>
    </submittedName>
</protein>
<dbReference type="Proteomes" id="UP000264820">
    <property type="component" value="Unplaced"/>
</dbReference>
<dbReference type="AlphaFoldDB" id="A0A3Q3DNX7"/>
<organism evidence="1 2">
    <name type="scientific">Hippocampus comes</name>
    <name type="common">Tiger tail seahorse</name>
    <dbReference type="NCBI Taxonomy" id="109280"/>
    <lineage>
        <taxon>Eukaryota</taxon>
        <taxon>Metazoa</taxon>
        <taxon>Chordata</taxon>
        <taxon>Craniata</taxon>
        <taxon>Vertebrata</taxon>
        <taxon>Euteleostomi</taxon>
        <taxon>Actinopterygii</taxon>
        <taxon>Neopterygii</taxon>
        <taxon>Teleostei</taxon>
        <taxon>Neoteleostei</taxon>
        <taxon>Acanthomorphata</taxon>
        <taxon>Syngnathiaria</taxon>
        <taxon>Syngnathiformes</taxon>
        <taxon>Syngnathoidei</taxon>
        <taxon>Syngnathidae</taxon>
        <taxon>Hippocampus</taxon>
    </lineage>
</organism>
<reference evidence="1" key="2">
    <citation type="submission" date="2025-09" db="UniProtKB">
        <authorList>
            <consortium name="Ensembl"/>
        </authorList>
    </citation>
    <scope>IDENTIFICATION</scope>
</reference>
<evidence type="ECO:0000313" key="2">
    <source>
        <dbReference type="Proteomes" id="UP000264820"/>
    </source>
</evidence>
<proteinExistence type="predicted"/>
<dbReference type="Ensembl" id="ENSHCOT00000025129.1">
    <property type="protein sequence ID" value="ENSHCOP00000016895.1"/>
    <property type="gene ID" value="ENSHCOG00000020699.1"/>
</dbReference>
<sequence length="47" mass="5273">MATSAELTGLRKYFNSYTLQGRRNVRNMHAYVNCVSAYSQNGAISMP</sequence>
<evidence type="ECO:0000313" key="1">
    <source>
        <dbReference type="Ensembl" id="ENSHCOP00000016895.1"/>
    </source>
</evidence>
<keyword evidence="2" id="KW-1185">Reference proteome</keyword>
<dbReference type="InterPro" id="IPR009125">
    <property type="entry name" value="ATPMK"/>
</dbReference>
<name>A0A3Q3DNX7_HIPCM</name>
<reference evidence="1" key="1">
    <citation type="submission" date="2025-08" db="UniProtKB">
        <authorList>
            <consortium name="Ensembl"/>
        </authorList>
    </citation>
    <scope>IDENTIFICATION</scope>
</reference>
<dbReference type="Pfam" id="PF14960">
    <property type="entry name" value="ATP_synth_reg"/>
    <property type="match status" value="1"/>
</dbReference>